<evidence type="ECO:0000256" key="2">
    <source>
        <dbReference type="ARBA" id="ARBA00022679"/>
    </source>
</evidence>
<evidence type="ECO:0000256" key="1">
    <source>
        <dbReference type="ARBA" id="ARBA00022676"/>
    </source>
</evidence>
<dbReference type="EMBL" id="DWUV01000086">
    <property type="protein sequence ID" value="HJD33838.1"/>
    <property type="molecule type" value="Genomic_DNA"/>
</dbReference>
<protein>
    <submittedName>
        <fullName evidence="3">WecB/TagA/CpsF family glycosyltransferase</fullName>
        <ecNumber evidence="3">2.4.1.-</ecNumber>
    </submittedName>
</protein>
<proteinExistence type="predicted"/>
<dbReference type="GO" id="GO:0016758">
    <property type="term" value="F:hexosyltransferase activity"/>
    <property type="evidence" value="ECO:0007669"/>
    <property type="project" value="TreeGrafter"/>
</dbReference>
<reference evidence="3" key="1">
    <citation type="journal article" date="2021" name="PeerJ">
        <title>Extensive microbial diversity within the chicken gut microbiome revealed by metagenomics and culture.</title>
        <authorList>
            <person name="Gilroy R."/>
            <person name="Ravi A."/>
            <person name="Getino M."/>
            <person name="Pursley I."/>
            <person name="Horton D.L."/>
            <person name="Alikhan N.F."/>
            <person name="Baker D."/>
            <person name="Gharbi K."/>
            <person name="Hall N."/>
            <person name="Watson M."/>
            <person name="Adriaenssens E.M."/>
            <person name="Foster-Nyarko E."/>
            <person name="Jarju S."/>
            <person name="Secka A."/>
            <person name="Antonio M."/>
            <person name="Oren A."/>
            <person name="Chaudhuri R.R."/>
            <person name="La Ragione R."/>
            <person name="Hildebrand F."/>
            <person name="Pallen M.J."/>
        </authorList>
    </citation>
    <scope>NUCLEOTIDE SEQUENCE</scope>
    <source>
        <strain evidence="3">ChiGjej3B3-11674</strain>
    </source>
</reference>
<name>A0A9D2U2Z2_9FIRM</name>
<evidence type="ECO:0000313" key="3">
    <source>
        <dbReference type="EMBL" id="HJD33838.1"/>
    </source>
</evidence>
<keyword evidence="1 3" id="KW-0328">Glycosyltransferase</keyword>
<dbReference type="PANTHER" id="PTHR34136">
    <property type="match status" value="1"/>
</dbReference>
<dbReference type="AlphaFoldDB" id="A0A9D2U2Z2"/>
<dbReference type="EC" id="2.4.1.-" evidence="3"/>
<keyword evidence="2 3" id="KW-0808">Transferase</keyword>
<evidence type="ECO:0000313" key="4">
    <source>
        <dbReference type="Proteomes" id="UP000823897"/>
    </source>
</evidence>
<dbReference type="Pfam" id="PF03808">
    <property type="entry name" value="Glyco_tran_WecG"/>
    <property type="match status" value="1"/>
</dbReference>
<dbReference type="InterPro" id="IPR004629">
    <property type="entry name" value="WecG_TagA_CpsF"/>
</dbReference>
<sequence>MADSIEVMGVVLDCLTAKEAMLRAMQFMENDLVDTIEILSMKDLMNGREDTEWQDLVNECGLVMPGEAEILKAADTGGRNVERETADHVFIKLFLKYLQKNQKKIFLLAETEEDLQDTTDALRRYNRGIRLAGSGVVKPEDNRDESVVNEINGTETDCILSVLAPPYQEQFISRNRALLNAKVWLGCGALFREGSRARRPAGRVRHFFRKFLFSWRAGKEQ</sequence>
<dbReference type="Proteomes" id="UP000823897">
    <property type="component" value="Unassembled WGS sequence"/>
</dbReference>
<organism evidence="3 4">
    <name type="scientific">Candidatus Mediterraneibacter tabaqchaliae</name>
    <dbReference type="NCBI Taxonomy" id="2838689"/>
    <lineage>
        <taxon>Bacteria</taxon>
        <taxon>Bacillati</taxon>
        <taxon>Bacillota</taxon>
        <taxon>Clostridia</taxon>
        <taxon>Lachnospirales</taxon>
        <taxon>Lachnospiraceae</taxon>
        <taxon>Mediterraneibacter</taxon>
    </lineage>
</organism>
<accession>A0A9D2U2Z2</accession>
<comment type="caution">
    <text evidence="3">The sequence shown here is derived from an EMBL/GenBank/DDBJ whole genome shotgun (WGS) entry which is preliminary data.</text>
</comment>
<reference evidence="3" key="2">
    <citation type="submission" date="2021-04" db="EMBL/GenBank/DDBJ databases">
        <authorList>
            <person name="Gilroy R."/>
        </authorList>
    </citation>
    <scope>NUCLEOTIDE SEQUENCE</scope>
    <source>
        <strain evidence="3">ChiGjej3B3-11674</strain>
    </source>
</reference>
<gene>
    <name evidence="3" type="ORF">H9911_04755</name>
</gene>
<dbReference type="PANTHER" id="PTHR34136:SF1">
    <property type="entry name" value="UDP-N-ACETYL-D-MANNOSAMINURONIC ACID TRANSFERASE"/>
    <property type="match status" value="1"/>
</dbReference>